<proteinExistence type="predicted"/>
<dbReference type="RefSeq" id="WP_067523166.1">
    <property type="nucleotide sequence ID" value="NZ_JABELX010000004.1"/>
</dbReference>
<gene>
    <name evidence="3" type="ORF">HLB23_14140</name>
</gene>
<feature type="domain" description="Novel STAND NTPase 3" evidence="2">
    <location>
        <begin position="173"/>
        <end position="331"/>
    </location>
</feature>
<dbReference type="EMBL" id="JABELX010000004">
    <property type="protein sequence ID" value="NNH70989.1"/>
    <property type="molecule type" value="Genomic_DNA"/>
</dbReference>
<dbReference type="AlphaFoldDB" id="A0A849C7Y3"/>
<keyword evidence="4" id="KW-1185">Reference proteome</keyword>
<feature type="region of interest" description="Disordered" evidence="1">
    <location>
        <begin position="717"/>
        <end position="744"/>
    </location>
</feature>
<sequence length="761" mass="85978">MRSYDSLSDHDFELLIADLLGAEDDVVYEAFARGADQGVDLRRLTSTGLDIIQCKHMLKSTYPQLKSAAAAEAKRLAALSLSTWQYRFVTSQSLTPRRKSDLAKILSPWISRDDQVLGADDLEGLLNRHPEVERAHIKLWLASAAQLDERLHAATWARSRQLHTEINAWLPRYVENQSFWEARKRLRAERVLVISGPPGIGKTTLARMLLADAAVDGYKPIEVSTDIDEAFEIVNDHDARAFYYDDFLGSTFLQDRLAKNEDKRLASFMRRCSSSANNLLVLTTREHILQQAVSWYEELELAGLPIRRFLLELSAYTRFDRARIFYNHIWHSKEATDTVRRALLDDDAYLTIIDHPNYNPRLIEYITGLTGPGLDAESRVDYLAFALGVLDNPDRIWERAFTQQLDEHGRALLIAVAITGTPIVVDDARCAFESLLAFRGDAPSQHDFRSALRVLDDSFLRSSEQSEETFIAVVNPSVEDFVANWLARNPDVAMAAINSAVFFEQLMWLYGRLKSAEKVRALVRTALLNGVQRCFESKNPAWGDVRWSGSTRKHKWREPTRYEDRLVFVHSLLSTEGGIALSSWFEEKLDATASGWRNHVRDPSRPVKLINALRQAGYPVSLHVIEAARDGLAKANYTYAWSELAKLRTMTPEAFPSHINQKLVASCEECINGQLIDPTDIEDEDELYSIRQSAEAMGAWNPGLKDLYARAADSIHERAEEADEPDDNEPDRNSPSMSPAAEHAAITALFARLEESLSQDG</sequence>
<organism evidence="3 4">
    <name type="scientific">Nocardia uniformis</name>
    <dbReference type="NCBI Taxonomy" id="53432"/>
    <lineage>
        <taxon>Bacteria</taxon>
        <taxon>Bacillati</taxon>
        <taxon>Actinomycetota</taxon>
        <taxon>Actinomycetes</taxon>
        <taxon>Mycobacteriales</taxon>
        <taxon>Nocardiaceae</taxon>
        <taxon>Nocardia</taxon>
    </lineage>
</organism>
<comment type="caution">
    <text evidence="3">The sequence shown here is derived from an EMBL/GenBank/DDBJ whole genome shotgun (WGS) entry which is preliminary data.</text>
</comment>
<evidence type="ECO:0000313" key="4">
    <source>
        <dbReference type="Proteomes" id="UP000586827"/>
    </source>
</evidence>
<feature type="compositionally biased region" description="Acidic residues" evidence="1">
    <location>
        <begin position="720"/>
        <end position="729"/>
    </location>
</feature>
<evidence type="ECO:0000313" key="3">
    <source>
        <dbReference type="EMBL" id="NNH70989.1"/>
    </source>
</evidence>
<reference evidence="3 4" key="1">
    <citation type="submission" date="2020-05" db="EMBL/GenBank/DDBJ databases">
        <title>MicrobeNet Type strains.</title>
        <authorList>
            <person name="Nicholson A.C."/>
        </authorList>
    </citation>
    <scope>NUCLEOTIDE SEQUENCE [LARGE SCALE GENOMIC DNA]</scope>
    <source>
        <strain evidence="3 4">JCM 3224</strain>
    </source>
</reference>
<name>A0A849C7Y3_9NOCA</name>
<evidence type="ECO:0000259" key="2">
    <source>
        <dbReference type="Pfam" id="PF20720"/>
    </source>
</evidence>
<dbReference type="InterPro" id="IPR049050">
    <property type="entry name" value="nSTAND3"/>
</dbReference>
<dbReference type="SUPFAM" id="SSF52540">
    <property type="entry name" value="P-loop containing nucleoside triphosphate hydrolases"/>
    <property type="match status" value="1"/>
</dbReference>
<dbReference type="InterPro" id="IPR027417">
    <property type="entry name" value="P-loop_NTPase"/>
</dbReference>
<accession>A0A849C7Y3</accession>
<evidence type="ECO:0000256" key="1">
    <source>
        <dbReference type="SAM" id="MobiDB-lite"/>
    </source>
</evidence>
<dbReference type="Pfam" id="PF20720">
    <property type="entry name" value="nSTAND3"/>
    <property type="match status" value="1"/>
</dbReference>
<dbReference type="Gene3D" id="3.40.50.300">
    <property type="entry name" value="P-loop containing nucleotide triphosphate hydrolases"/>
    <property type="match status" value="1"/>
</dbReference>
<protein>
    <recommendedName>
        <fullName evidence="2">Novel STAND NTPase 3 domain-containing protein</fullName>
    </recommendedName>
</protein>
<dbReference type="Proteomes" id="UP000586827">
    <property type="component" value="Unassembled WGS sequence"/>
</dbReference>